<dbReference type="AlphaFoldDB" id="A0A6A6TIX4"/>
<gene>
    <name evidence="2" type="ORF">K491DRAFT_152901</name>
</gene>
<evidence type="ECO:0000313" key="2">
    <source>
        <dbReference type="EMBL" id="KAF2659682.1"/>
    </source>
</evidence>
<dbReference type="Proteomes" id="UP000799324">
    <property type="component" value="Unassembled WGS sequence"/>
</dbReference>
<sequence>MAKKFSLCSHPLVVDHPAGTTPGFIGASAASFKPLHRGFSVIELSKRYCRFGLVTVGILCPATCLLGALFPDRHRSRSEPSTCWITPGSSQRLAALRRSALRSGNRRGENPVSCLVTVAQLGCSSEYQ</sequence>
<keyword evidence="1" id="KW-0812">Transmembrane</keyword>
<reference evidence="2" key="1">
    <citation type="journal article" date="2020" name="Stud. Mycol.">
        <title>101 Dothideomycetes genomes: a test case for predicting lifestyles and emergence of pathogens.</title>
        <authorList>
            <person name="Haridas S."/>
            <person name="Albert R."/>
            <person name="Binder M."/>
            <person name="Bloem J."/>
            <person name="Labutti K."/>
            <person name="Salamov A."/>
            <person name="Andreopoulos B."/>
            <person name="Baker S."/>
            <person name="Barry K."/>
            <person name="Bills G."/>
            <person name="Bluhm B."/>
            <person name="Cannon C."/>
            <person name="Castanera R."/>
            <person name="Culley D."/>
            <person name="Daum C."/>
            <person name="Ezra D."/>
            <person name="Gonzalez J."/>
            <person name="Henrissat B."/>
            <person name="Kuo A."/>
            <person name="Liang C."/>
            <person name="Lipzen A."/>
            <person name="Lutzoni F."/>
            <person name="Magnuson J."/>
            <person name="Mondo S."/>
            <person name="Nolan M."/>
            <person name="Ohm R."/>
            <person name="Pangilinan J."/>
            <person name="Park H.-J."/>
            <person name="Ramirez L."/>
            <person name="Alfaro M."/>
            <person name="Sun H."/>
            <person name="Tritt A."/>
            <person name="Yoshinaga Y."/>
            <person name="Zwiers L.-H."/>
            <person name="Turgeon B."/>
            <person name="Goodwin S."/>
            <person name="Spatafora J."/>
            <person name="Crous P."/>
            <person name="Grigoriev I."/>
        </authorList>
    </citation>
    <scope>NUCLEOTIDE SEQUENCE</scope>
    <source>
        <strain evidence="2">CBS 122681</strain>
    </source>
</reference>
<evidence type="ECO:0000313" key="3">
    <source>
        <dbReference type="Proteomes" id="UP000799324"/>
    </source>
</evidence>
<organism evidence="2 3">
    <name type="scientific">Lophiostoma macrostomum CBS 122681</name>
    <dbReference type="NCBI Taxonomy" id="1314788"/>
    <lineage>
        <taxon>Eukaryota</taxon>
        <taxon>Fungi</taxon>
        <taxon>Dikarya</taxon>
        <taxon>Ascomycota</taxon>
        <taxon>Pezizomycotina</taxon>
        <taxon>Dothideomycetes</taxon>
        <taxon>Pleosporomycetidae</taxon>
        <taxon>Pleosporales</taxon>
        <taxon>Lophiostomataceae</taxon>
        <taxon>Lophiostoma</taxon>
    </lineage>
</organism>
<accession>A0A6A6TIX4</accession>
<dbReference type="EMBL" id="MU004305">
    <property type="protein sequence ID" value="KAF2659682.1"/>
    <property type="molecule type" value="Genomic_DNA"/>
</dbReference>
<evidence type="ECO:0000256" key="1">
    <source>
        <dbReference type="SAM" id="Phobius"/>
    </source>
</evidence>
<keyword evidence="1" id="KW-0472">Membrane</keyword>
<protein>
    <submittedName>
        <fullName evidence="2">Uncharacterized protein</fullName>
    </submittedName>
</protein>
<feature type="transmembrane region" description="Helical" evidence="1">
    <location>
        <begin position="51"/>
        <end position="70"/>
    </location>
</feature>
<keyword evidence="3" id="KW-1185">Reference proteome</keyword>
<proteinExistence type="predicted"/>
<keyword evidence="1" id="KW-1133">Transmembrane helix</keyword>
<name>A0A6A6TIX4_9PLEO</name>